<name>A0A9P5YRL9_9AGAR</name>
<dbReference type="Proteomes" id="UP000807469">
    <property type="component" value="Unassembled WGS sequence"/>
</dbReference>
<feature type="compositionally biased region" description="Basic and acidic residues" evidence="1">
    <location>
        <begin position="62"/>
        <end position="73"/>
    </location>
</feature>
<evidence type="ECO:0000313" key="4">
    <source>
        <dbReference type="Proteomes" id="UP000807469"/>
    </source>
</evidence>
<feature type="compositionally biased region" description="Low complexity" evidence="1">
    <location>
        <begin position="16"/>
        <end position="35"/>
    </location>
</feature>
<sequence>MAPKRKSDAMDSEYIPPDALAAEPSSSSSSSKATSPIPPEDTVPRKKARVSDASKPKKTAGKAKENNKYQSWRDVKLEGEDERNIEVYDDCNDVRRKIRQLLQTPGFKVTYWLQEIGINSNSYGRFMKENGKYDGQYNGTYFAAYVYFEKNRILQGKKKTAKRIASEKEHKASLSR</sequence>
<proteinExistence type="predicted"/>
<dbReference type="Pfam" id="PF24852">
    <property type="entry name" value="DUF7726"/>
    <property type="match status" value="1"/>
</dbReference>
<dbReference type="PANTHER" id="PTHR42339:SF1">
    <property type="entry name" value="HISTONE H1"/>
    <property type="match status" value="1"/>
</dbReference>
<dbReference type="EMBL" id="MU155446">
    <property type="protein sequence ID" value="KAF9473399.1"/>
    <property type="molecule type" value="Genomic_DNA"/>
</dbReference>
<dbReference type="InterPro" id="IPR056143">
    <property type="entry name" value="DUF7726"/>
</dbReference>
<evidence type="ECO:0000313" key="3">
    <source>
        <dbReference type="EMBL" id="KAF9473399.1"/>
    </source>
</evidence>
<protein>
    <recommendedName>
        <fullName evidence="2">DUF7726 domain-containing protein</fullName>
    </recommendedName>
</protein>
<organism evidence="3 4">
    <name type="scientific">Pholiota conissans</name>
    <dbReference type="NCBI Taxonomy" id="109636"/>
    <lineage>
        <taxon>Eukaryota</taxon>
        <taxon>Fungi</taxon>
        <taxon>Dikarya</taxon>
        <taxon>Basidiomycota</taxon>
        <taxon>Agaricomycotina</taxon>
        <taxon>Agaricomycetes</taxon>
        <taxon>Agaricomycetidae</taxon>
        <taxon>Agaricales</taxon>
        <taxon>Agaricineae</taxon>
        <taxon>Strophariaceae</taxon>
        <taxon>Pholiota</taxon>
    </lineage>
</organism>
<feature type="domain" description="DUF7726" evidence="2">
    <location>
        <begin position="86"/>
        <end position="158"/>
    </location>
</feature>
<feature type="region of interest" description="Disordered" evidence="1">
    <location>
        <begin position="1"/>
        <end position="73"/>
    </location>
</feature>
<dbReference type="OrthoDB" id="2592504at2759"/>
<accession>A0A9P5YRL9</accession>
<keyword evidence="4" id="KW-1185">Reference proteome</keyword>
<gene>
    <name evidence="3" type="ORF">BDN70DRAFT_885887</name>
</gene>
<dbReference type="AlphaFoldDB" id="A0A9P5YRL9"/>
<evidence type="ECO:0000256" key="1">
    <source>
        <dbReference type="SAM" id="MobiDB-lite"/>
    </source>
</evidence>
<comment type="caution">
    <text evidence="3">The sequence shown here is derived from an EMBL/GenBank/DDBJ whole genome shotgun (WGS) entry which is preliminary data.</text>
</comment>
<evidence type="ECO:0000259" key="2">
    <source>
        <dbReference type="Pfam" id="PF24852"/>
    </source>
</evidence>
<dbReference type="PANTHER" id="PTHR42339">
    <property type="entry name" value="HISTONE H1"/>
    <property type="match status" value="1"/>
</dbReference>
<reference evidence="3" key="1">
    <citation type="submission" date="2020-11" db="EMBL/GenBank/DDBJ databases">
        <authorList>
            <consortium name="DOE Joint Genome Institute"/>
            <person name="Ahrendt S."/>
            <person name="Riley R."/>
            <person name="Andreopoulos W."/>
            <person name="Labutti K."/>
            <person name="Pangilinan J."/>
            <person name="Ruiz-Duenas F.J."/>
            <person name="Barrasa J.M."/>
            <person name="Sanchez-Garcia M."/>
            <person name="Camarero S."/>
            <person name="Miyauchi S."/>
            <person name="Serrano A."/>
            <person name="Linde D."/>
            <person name="Babiker R."/>
            <person name="Drula E."/>
            <person name="Ayuso-Fernandez I."/>
            <person name="Pacheco R."/>
            <person name="Padilla G."/>
            <person name="Ferreira P."/>
            <person name="Barriuso J."/>
            <person name="Kellner H."/>
            <person name="Castanera R."/>
            <person name="Alfaro M."/>
            <person name="Ramirez L."/>
            <person name="Pisabarro A.G."/>
            <person name="Kuo A."/>
            <person name="Tritt A."/>
            <person name="Lipzen A."/>
            <person name="He G."/>
            <person name="Yan M."/>
            <person name="Ng V."/>
            <person name="Cullen D."/>
            <person name="Martin F."/>
            <person name="Rosso M.-N."/>
            <person name="Henrissat B."/>
            <person name="Hibbett D."/>
            <person name="Martinez A.T."/>
            <person name="Grigoriev I.V."/>
        </authorList>
    </citation>
    <scope>NUCLEOTIDE SEQUENCE</scope>
    <source>
        <strain evidence="3">CIRM-BRFM 674</strain>
    </source>
</reference>